<dbReference type="OrthoDB" id="3228311at2759"/>
<gene>
    <name evidence="1" type="ORF">GALMADRAFT_1346293</name>
</gene>
<evidence type="ECO:0000313" key="2">
    <source>
        <dbReference type="Proteomes" id="UP000027222"/>
    </source>
</evidence>
<protein>
    <submittedName>
        <fullName evidence="1">Uncharacterized protein</fullName>
    </submittedName>
</protein>
<reference evidence="2" key="1">
    <citation type="journal article" date="2014" name="Proc. Natl. Acad. Sci. U.S.A.">
        <title>Extensive sampling of basidiomycete genomes demonstrates inadequacy of the white-rot/brown-rot paradigm for wood decay fungi.</title>
        <authorList>
            <person name="Riley R."/>
            <person name="Salamov A.A."/>
            <person name="Brown D.W."/>
            <person name="Nagy L.G."/>
            <person name="Floudas D."/>
            <person name="Held B.W."/>
            <person name="Levasseur A."/>
            <person name="Lombard V."/>
            <person name="Morin E."/>
            <person name="Otillar R."/>
            <person name="Lindquist E.A."/>
            <person name="Sun H."/>
            <person name="LaButti K.M."/>
            <person name="Schmutz J."/>
            <person name="Jabbour D."/>
            <person name="Luo H."/>
            <person name="Baker S.E."/>
            <person name="Pisabarro A.G."/>
            <person name="Walton J.D."/>
            <person name="Blanchette R.A."/>
            <person name="Henrissat B."/>
            <person name="Martin F."/>
            <person name="Cullen D."/>
            <person name="Hibbett D.S."/>
            <person name="Grigoriev I.V."/>
        </authorList>
    </citation>
    <scope>NUCLEOTIDE SEQUENCE [LARGE SCALE GENOMIC DNA]</scope>
    <source>
        <strain evidence="2">CBS 339.88</strain>
    </source>
</reference>
<sequence>MAKVGNFGHHVRKCSLLRDVKEIFQISCKEFSEPHRGNKDARVFVYLAACVSECLREYSIEEKIMILTADNASNNKNTLVEELWNVIPPLEVWSIVRMMKPAHNSDVDLSIAEDNLEVDSIKLDIECQFDLVEQGLNGDIDGIGDEQPPVDPDNEDEIAGDVAASDALAVDIAIPEADRSIRLYALTSKEANLGQMSIETSGKGPLAQAALGDFNFRRETFGLWVASGVSGCLSQ</sequence>
<organism evidence="1 2">
    <name type="scientific">Galerina marginata (strain CBS 339.88)</name>
    <dbReference type="NCBI Taxonomy" id="685588"/>
    <lineage>
        <taxon>Eukaryota</taxon>
        <taxon>Fungi</taxon>
        <taxon>Dikarya</taxon>
        <taxon>Basidiomycota</taxon>
        <taxon>Agaricomycotina</taxon>
        <taxon>Agaricomycetes</taxon>
        <taxon>Agaricomycetidae</taxon>
        <taxon>Agaricales</taxon>
        <taxon>Agaricineae</taxon>
        <taxon>Strophariaceae</taxon>
        <taxon>Galerina</taxon>
    </lineage>
</organism>
<dbReference type="AlphaFoldDB" id="A0A067SMC6"/>
<keyword evidence="2" id="KW-1185">Reference proteome</keyword>
<evidence type="ECO:0000313" key="1">
    <source>
        <dbReference type="EMBL" id="KDR71192.1"/>
    </source>
</evidence>
<name>A0A067SMC6_GALM3</name>
<proteinExistence type="predicted"/>
<dbReference type="HOGENOM" id="CLU_1180297_0_0_1"/>
<dbReference type="EMBL" id="KL142394">
    <property type="protein sequence ID" value="KDR71192.1"/>
    <property type="molecule type" value="Genomic_DNA"/>
</dbReference>
<accession>A0A067SMC6</accession>
<dbReference type="Proteomes" id="UP000027222">
    <property type="component" value="Unassembled WGS sequence"/>
</dbReference>